<keyword evidence="4 6" id="KW-1133">Transmembrane helix</keyword>
<feature type="transmembrane region" description="Helical" evidence="6">
    <location>
        <begin position="155"/>
        <end position="174"/>
    </location>
</feature>
<dbReference type="EMBL" id="VIIS01001976">
    <property type="protein sequence ID" value="KAF0290172.1"/>
    <property type="molecule type" value="Genomic_DNA"/>
</dbReference>
<evidence type="ECO:0000256" key="1">
    <source>
        <dbReference type="ARBA" id="ARBA00004651"/>
    </source>
</evidence>
<evidence type="ECO:0000256" key="3">
    <source>
        <dbReference type="ARBA" id="ARBA00022692"/>
    </source>
</evidence>
<proteinExistence type="predicted"/>
<dbReference type="GO" id="GO:0050909">
    <property type="term" value="P:sensory perception of taste"/>
    <property type="evidence" value="ECO:0007669"/>
    <property type="project" value="InterPro"/>
</dbReference>
<accession>A0A6A4VI78</accession>
<dbReference type="AlphaFoldDB" id="A0A6A4VI78"/>
<comment type="subcellular location">
    <subcellularLocation>
        <location evidence="1">Cell membrane</location>
        <topology evidence="1">Multi-pass membrane protein</topology>
    </subcellularLocation>
</comment>
<dbReference type="InterPro" id="IPR013604">
    <property type="entry name" value="7TM_chemorcpt"/>
</dbReference>
<evidence type="ECO:0000313" key="8">
    <source>
        <dbReference type="Proteomes" id="UP000440578"/>
    </source>
</evidence>
<evidence type="ECO:0000313" key="7">
    <source>
        <dbReference type="EMBL" id="KAF0290172.1"/>
    </source>
</evidence>
<dbReference type="Proteomes" id="UP000440578">
    <property type="component" value="Unassembled WGS sequence"/>
</dbReference>
<reference evidence="7 8" key="1">
    <citation type="submission" date="2019-07" db="EMBL/GenBank/DDBJ databases">
        <title>Draft genome assembly of a fouling barnacle, Amphibalanus amphitrite (Darwin, 1854): The first reference genome for Thecostraca.</title>
        <authorList>
            <person name="Kim W."/>
        </authorList>
    </citation>
    <scope>NUCLEOTIDE SEQUENCE [LARGE SCALE GENOMIC DNA]</scope>
    <source>
        <strain evidence="7">SNU_AA5</strain>
        <tissue evidence="7">Soma without cirri and trophi</tissue>
    </source>
</reference>
<feature type="transmembrane region" description="Helical" evidence="6">
    <location>
        <begin position="226"/>
        <end position="245"/>
    </location>
</feature>
<name>A0A6A4VI78_AMPAM</name>
<gene>
    <name evidence="7" type="ORF">FJT64_011612</name>
</gene>
<keyword evidence="5 6" id="KW-0472">Membrane</keyword>
<keyword evidence="8" id="KW-1185">Reference proteome</keyword>
<feature type="transmembrane region" description="Helical" evidence="6">
    <location>
        <begin position="102"/>
        <end position="135"/>
    </location>
</feature>
<organism evidence="7 8">
    <name type="scientific">Amphibalanus amphitrite</name>
    <name type="common">Striped barnacle</name>
    <name type="synonym">Balanus amphitrite</name>
    <dbReference type="NCBI Taxonomy" id="1232801"/>
    <lineage>
        <taxon>Eukaryota</taxon>
        <taxon>Metazoa</taxon>
        <taxon>Ecdysozoa</taxon>
        <taxon>Arthropoda</taxon>
        <taxon>Crustacea</taxon>
        <taxon>Multicrustacea</taxon>
        <taxon>Cirripedia</taxon>
        <taxon>Thoracica</taxon>
        <taxon>Thoracicalcarea</taxon>
        <taxon>Balanomorpha</taxon>
        <taxon>Balanoidea</taxon>
        <taxon>Balanidae</taxon>
        <taxon>Amphibalaninae</taxon>
        <taxon>Amphibalanus</taxon>
    </lineage>
</organism>
<comment type="caution">
    <text evidence="7">The sequence shown here is derived from an EMBL/GenBank/DDBJ whole genome shotgun (WGS) entry which is preliminary data.</text>
</comment>
<evidence type="ECO:0000256" key="5">
    <source>
        <dbReference type="ARBA" id="ARBA00023136"/>
    </source>
</evidence>
<evidence type="ECO:0000256" key="2">
    <source>
        <dbReference type="ARBA" id="ARBA00022475"/>
    </source>
</evidence>
<sequence>MNDDPQRLEEGECRVWTIDINSETDQEDAISAGAKKAWSLEDSSAVEEGIAGPSCEEVNPRQDVAAPGTESVFGSGPTHPTPFTAADPAVRLQRLSERYRRVFLLVSETVSVFGAPLLGLHAAVAAILLLAGYVGAGHLSGRRGLSVDVAGLSLVMVYWFVCLLTVNVSGSGLLERSQELHSALAKQCWPAARGAAQRRRLGALLEQTRGPLTLHVCGVFTVRKEALLSVLSFVLTYFVIMMQMIR</sequence>
<dbReference type="GO" id="GO:0005886">
    <property type="term" value="C:plasma membrane"/>
    <property type="evidence" value="ECO:0007669"/>
    <property type="project" value="UniProtKB-SubCell"/>
</dbReference>
<protein>
    <submittedName>
        <fullName evidence="7">Uncharacterized protein</fullName>
    </submittedName>
</protein>
<keyword evidence="2" id="KW-1003">Cell membrane</keyword>
<evidence type="ECO:0000256" key="4">
    <source>
        <dbReference type="ARBA" id="ARBA00022989"/>
    </source>
</evidence>
<dbReference type="Pfam" id="PF08395">
    <property type="entry name" value="7tm_7"/>
    <property type="match status" value="1"/>
</dbReference>
<evidence type="ECO:0000256" key="6">
    <source>
        <dbReference type="SAM" id="Phobius"/>
    </source>
</evidence>
<keyword evidence="3 6" id="KW-0812">Transmembrane</keyword>